<dbReference type="Pfam" id="PF09815">
    <property type="entry name" value="XK-related"/>
    <property type="match status" value="1"/>
</dbReference>
<dbReference type="GO" id="GO:0005886">
    <property type="term" value="C:plasma membrane"/>
    <property type="evidence" value="ECO:0007669"/>
    <property type="project" value="UniProtKB-SubCell"/>
</dbReference>
<sequence>LSAISWAVNVTFTIEHENYSKIKQLLSIISLFLYVLDLVTDINTAVHHFSNGDYWWGSLTVIFIVLPLIISSAWNFEPECEVGERPVLCVFSCLCIWAKIIPLYYRVKDVTSFWGQSPGNNAKFVKICDALAGSYPQANLQMHIVFQVMRDGKAVGLWQWLSIAVSLTALAFSFSTPGLLSSDKASISSRVIFFLF</sequence>
<reference evidence="8 9" key="1">
    <citation type="submission" date="2024-05" db="EMBL/GenBank/DDBJ databases">
        <authorList>
            <person name="Wallberg A."/>
        </authorList>
    </citation>
    <scope>NUCLEOTIDE SEQUENCE [LARGE SCALE GENOMIC DNA]</scope>
</reference>
<keyword evidence="5 7" id="KW-1133">Transmembrane helix</keyword>
<evidence type="ECO:0000256" key="4">
    <source>
        <dbReference type="ARBA" id="ARBA00022692"/>
    </source>
</evidence>
<evidence type="ECO:0000256" key="1">
    <source>
        <dbReference type="ARBA" id="ARBA00004651"/>
    </source>
</evidence>
<dbReference type="EMBL" id="CAXKWB010003168">
    <property type="protein sequence ID" value="CAL4068483.1"/>
    <property type="molecule type" value="Genomic_DNA"/>
</dbReference>
<dbReference type="PANTHER" id="PTHR16024">
    <property type="entry name" value="XK-RELATED PROTEIN"/>
    <property type="match status" value="1"/>
</dbReference>
<feature type="transmembrane region" description="Helical" evidence="7">
    <location>
        <begin position="157"/>
        <end position="180"/>
    </location>
</feature>
<dbReference type="InterPro" id="IPR050895">
    <property type="entry name" value="XK-related_scramblase"/>
</dbReference>
<proteinExistence type="inferred from homology"/>
<name>A0AAV2Q4V9_MEGNR</name>
<evidence type="ECO:0000256" key="7">
    <source>
        <dbReference type="RuleBase" id="RU910716"/>
    </source>
</evidence>
<protein>
    <recommendedName>
        <fullName evidence="7">XK-related protein</fullName>
    </recommendedName>
</protein>
<evidence type="ECO:0000313" key="9">
    <source>
        <dbReference type="Proteomes" id="UP001497623"/>
    </source>
</evidence>
<organism evidence="8 9">
    <name type="scientific">Meganyctiphanes norvegica</name>
    <name type="common">Northern krill</name>
    <name type="synonym">Thysanopoda norvegica</name>
    <dbReference type="NCBI Taxonomy" id="48144"/>
    <lineage>
        <taxon>Eukaryota</taxon>
        <taxon>Metazoa</taxon>
        <taxon>Ecdysozoa</taxon>
        <taxon>Arthropoda</taxon>
        <taxon>Crustacea</taxon>
        <taxon>Multicrustacea</taxon>
        <taxon>Malacostraca</taxon>
        <taxon>Eumalacostraca</taxon>
        <taxon>Eucarida</taxon>
        <taxon>Euphausiacea</taxon>
        <taxon>Euphausiidae</taxon>
        <taxon>Meganyctiphanes</taxon>
    </lineage>
</organism>
<feature type="transmembrane region" description="Helical" evidence="7">
    <location>
        <begin position="54"/>
        <end position="74"/>
    </location>
</feature>
<dbReference type="AlphaFoldDB" id="A0AAV2Q4V9"/>
<keyword evidence="9" id="KW-1185">Reference proteome</keyword>
<keyword evidence="3" id="KW-1003">Cell membrane</keyword>
<comment type="caution">
    <text evidence="8">The sequence shown here is derived from an EMBL/GenBank/DDBJ whole genome shotgun (WGS) entry which is preliminary data.</text>
</comment>
<dbReference type="Proteomes" id="UP001497623">
    <property type="component" value="Unassembled WGS sequence"/>
</dbReference>
<comment type="similarity">
    <text evidence="2 7">Belongs to the XK family.</text>
</comment>
<comment type="subcellular location">
    <subcellularLocation>
        <location evidence="1">Cell membrane</location>
        <topology evidence="1">Multi-pass membrane protein</topology>
    </subcellularLocation>
    <subcellularLocation>
        <location evidence="7">Membrane</location>
        <topology evidence="7">Multi-pass membrane protein</topology>
    </subcellularLocation>
</comment>
<evidence type="ECO:0000313" key="8">
    <source>
        <dbReference type="EMBL" id="CAL4068483.1"/>
    </source>
</evidence>
<evidence type="ECO:0000256" key="5">
    <source>
        <dbReference type="ARBA" id="ARBA00022989"/>
    </source>
</evidence>
<gene>
    <name evidence="8" type="ORF">MNOR_LOCUS7285</name>
</gene>
<accession>A0AAV2Q4V9</accession>
<feature type="non-terminal residue" evidence="8">
    <location>
        <position position="1"/>
    </location>
</feature>
<dbReference type="PANTHER" id="PTHR16024:SF6">
    <property type="entry name" value="XK-RELATED PROTEIN"/>
    <property type="match status" value="1"/>
</dbReference>
<evidence type="ECO:0000256" key="2">
    <source>
        <dbReference type="ARBA" id="ARBA00008789"/>
    </source>
</evidence>
<keyword evidence="6 7" id="KW-0472">Membrane</keyword>
<keyword evidence="4 7" id="KW-0812">Transmembrane</keyword>
<evidence type="ECO:0000256" key="6">
    <source>
        <dbReference type="ARBA" id="ARBA00023136"/>
    </source>
</evidence>
<dbReference type="InterPro" id="IPR018629">
    <property type="entry name" value="XK-rel"/>
</dbReference>
<feature type="transmembrane region" description="Helical" evidence="7">
    <location>
        <begin position="86"/>
        <end position="105"/>
    </location>
</feature>
<evidence type="ECO:0000256" key="3">
    <source>
        <dbReference type="ARBA" id="ARBA00022475"/>
    </source>
</evidence>